<accession>A0A4P9YD76</accession>
<evidence type="ECO:0000313" key="3">
    <source>
        <dbReference type="EMBL" id="RKP16140.1"/>
    </source>
</evidence>
<feature type="compositionally biased region" description="Basic and acidic residues" evidence="1">
    <location>
        <begin position="185"/>
        <end position="196"/>
    </location>
</feature>
<protein>
    <submittedName>
        <fullName evidence="3">Uncharacterized protein</fullName>
    </submittedName>
</protein>
<feature type="compositionally biased region" description="Basic and acidic residues" evidence="1">
    <location>
        <begin position="149"/>
        <end position="161"/>
    </location>
</feature>
<keyword evidence="2" id="KW-0732">Signal</keyword>
<organism evidence="3 4">
    <name type="scientific">Rozella allomycis (strain CSF55)</name>
    <dbReference type="NCBI Taxonomy" id="988480"/>
    <lineage>
        <taxon>Eukaryota</taxon>
        <taxon>Fungi</taxon>
        <taxon>Fungi incertae sedis</taxon>
        <taxon>Cryptomycota</taxon>
        <taxon>Cryptomycota incertae sedis</taxon>
        <taxon>Rozella</taxon>
    </lineage>
</organism>
<feature type="region of interest" description="Disordered" evidence="1">
    <location>
        <begin position="149"/>
        <end position="196"/>
    </location>
</feature>
<name>A0A4P9YD76_ROZAC</name>
<sequence length="239" mass="26800">MNFMTQLFISILISITTEFPFPNPPPLDNVGRLKENGHVVSEIIQARPKLHYKQVQLDPAVETTHQISDQIKAQKDVKSNTIVDQNDSIASQTDKELPIDSAYTIGKISHPQPLTDIYSADNIIENTKPSEASNKDDITIDPIIDDALKKNKDDSNDKINDNQKLVESQARDGETTSSDNTIATTEKEKDKDADKKKKGFMEDHIDRILTSIIASVTSTYITVSTFNKPYRPTEVKKED</sequence>
<reference evidence="4" key="1">
    <citation type="journal article" date="2018" name="Nat. Microbiol.">
        <title>Leveraging single-cell genomics to expand the fungal tree of life.</title>
        <authorList>
            <person name="Ahrendt S.R."/>
            <person name="Quandt C.A."/>
            <person name="Ciobanu D."/>
            <person name="Clum A."/>
            <person name="Salamov A."/>
            <person name="Andreopoulos B."/>
            <person name="Cheng J.F."/>
            <person name="Woyke T."/>
            <person name="Pelin A."/>
            <person name="Henrissat B."/>
            <person name="Reynolds N.K."/>
            <person name="Benny G.L."/>
            <person name="Smith M.E."/>
            <person name="James T.Y."/>
            <person name="Grigoriev I.V."/>
        </authorList>
    </citation>
    <scope>NUCLEOTIDE SEQUENCE [LARGE SCALE GENOMIC DNA]</scope>
    <source>
        <strain evidence="4">CSF55</strain>
    </source>
</reference>
<evidence type="ECO:0000256" key="1">
    <source>
        <dbReference type="SAM" id="MobiDB-lite"/>
    </source>
</evidence>
<proteinExistence type="predicted"/>
<gene>
    <name evidence="3" type="ORF">ROZALSC1DRAFT_25621</name>
</gene>
<evidence type="ECO:0000256" key="2">
    <source>
        <dbReference type="SAM" id="SignalP"/>
    </source>
</evidence>
<dbReference type="Proteomes" id="UP000281549">
    <property type="component" value="Unassembled WGS sequence"/>
</dbReference>
<evidence type="ECO:0000313" key="4">
    <source>
        <dbReference type="Proteomes" id="UP000281549"/>
    </source>
</evidence>
<feature type="chain" id="PRO_5020960428" evidence="2">
    <location>
        <begin position="19"/>
        <end position="239"/>
    </location>
</feature>
<feature type="signal peptide" evidence="2">
    <location>
        <begin position="1"/>
        <end position="18"/>
    </location>
</feature>
<dbReference type="EMBL" id="ML006934">
    <property type="protein sequence ID" value="RKP16140.1"/>
    <property type="molecule type" value="Genomic_DNA"/>
</dbReference>
<dbReference type="AlphaFoldDB" id="A0A4P9YD76"/>